<dbReference type="PANTHER" id="PTHR11946:SF93">
    <property type="entry name" value="VALINE--TRNA LIGASE, CHLOROPLASTIC_MITOCHONDRIAL 2"/>
    <property type="match status" value="1"/>
</dbReference>
<evidence type="ECO:0000256" key="3">
    <source>
        <dbReference type="ARBA" id="ARBA00022741"/>
    </source>
</evidence>
<evidence type="ECO:0000256" key="5">
    <source>
        <dbReference type="ARBA" id="ARBA00022917"/>
    </source>
</evidence>
<dbReference type="AlphaFoldDB" id="T1BSP4"/>
<dbReference type="InterPro" id="IPR002300">
    <property type="entry name" value="aa-tRNA-synth_Ia"/>
</dbReference>
<feature type="non-terminal residue" evidence="9">
    <location>
        <position position="199"/>
    </location>
</feature>
<comment type="caution">
    <text evidence="9">The sequence shown here is derived from an EMBL/GenBank/DDBJ whole genome shotgun (WGS) entry which is preliminary data.</text>
</comment>
<reference evidence="9" key="1">
    <citation type="submission" date="2013-08" db="EMBL/GenBank/DDBJ databases">
        <authorList>
            <person name="Mendez C."/>
            <person name="Richter M."/>
            <person name="Ferrer M."/>
            <person name="Sanchez J."/>
        </authorList>
    </citation>
    <scope>NUCLEOTIDE SEQUENCE</scope>
</reference>
<organism evidence="9">
    <name type="scientific">mine drainage metagenome</name>
    <dbReference type="NCBI Taxonomy" id="410659"/>
    <lineage>
        <taxon>unclassified sequences</taxon>
        <taxon>metagenomes</taxon>
        <taxon>ecological metagenomes</taxon>
    </lineage>
</organism>
<dbReference type="EMBL" id="AUZY01002152">
    <property type="protein sequence ID" value="EQD72907.1"/>
    <property type="molecule type" value="Genomic_DNA"/>
</dbReference>
<evidence type="ECO:0000256" key="4">
    <source>
        <dbReference type="ARBA" id="ARBA00022840"/>
    </source>
</evidence>
<dbReference type="Gene3D" id="3.40.50.620">
    <property type="entry name" value="HUPs"/>
    <property type="match status" value="1"/>
</dbReference>
<dbReference type="EC" id="6.1.1.9" evidence="1"/>
<sequence>MTDPPIPELPARFDPAPIEARWQTEWESARAFRAPDAPDGPTYALILPPPNVTGILTIGHMLGGTLMDILARTHRMRGHATAWIPGVDHAGLATQVEVRRRLQREGIAFERLSRDQALQEIERWRSEHVPKIVAQLKAAGFSLDWSRFRYTMDPGSVRATREVFVRLYEQGLIYRGERMVNWDVRLRTAISDLEVIHAE</sequence>
<keyword evidence="4" id="KW-0067">ATP-binding</keyword>
<keyword evidence="3" id="KW-0547">Nucleotide-binding</keyword>
<gene>
    <name evidence="9" type="ORF">B1B_03500</name>
</gene>
<dbReference type="Pfam" id="PF00133">
    <property type="entry name" value="tRNA-synt_1"/>
    <property type="match status" value="1"/>
</dbReference>
<protein>
    <recommendedName>
        <fullName evidence="1">valine--tRNA ligase</fullName>
        <ecNumber evidence="1">6.1.1.9</ecNumber>
    </recommendedName>
    <alternativeName>
        <fullName evidence="7">Valyl-tRNA synthetase</fullName>
    </alternativeName>
</protein>
<keyword evidence="2" id="KW-0436">Ligase</keyword>
<accession>T1BSP4</accession>
<dbReference type="InterPro" id="IPR014729">
    <property type="entry name" value="Rossmann-like_a/b/a_fold"/>
</dbReference>
<dbReference type="PROSITE" id="PS00178">
    <property type="entry name" value="AA_TRNA_LIGASE_I"/>
    <property type="match status" value="1"/>
</dbReference>
<name>T1BSP4_9ZZZZ</name>
<dbReference type="GO" id="GO:0004832">
    <property type="term" value="F:valine-tRNA ligase activity"/>
    <property type="evidence" value="ECO:0007669"/>
    <property type="project" value="UniProtKB-EC"/>
</dbReference>
<dbReference type="PANTHER" id="PTHR11946">
    <property type="entry name" value="VALYL-TRNA SYNTHETASES"/>
    <property type="match status" value="1"/>
</dbReference>
<evidence type="ECO:0000256" key="2">
    <source>
        <dbReference type="ARBA" id="ARBA00022598"/>
    </source>
</evidence>
<evidence type="ECO:0000256" key="6">
    <source>
        <dbReference type="ARBA" id="ARBA00023146"/>
    </source>
</evidence>
<evidence type="ECO:0000256" key="1">
    <source>
        <dbReference type="ARBA" id="ARBA00013169"/>
    </source>
</evidence>
<proteinExistence type="predicted"/>
<reference evidence="9" key="2">
    <citation type="journal article" date="2014" name="ISME J.">
        <title>Microbial stratification in low pH oxic and suboxic macroscopic growths along an acid mine drainage.</title>
        <authorList>
            <person name="Mendez-Garcia C."/>
            <person name="Mesa V."/>
            <person name="Sprenger R.R."/>
            <person name="Richter M."/>
            <person name="Diez M.S."/>
            <person name="Solano J."/>
            <person name="Bargiela R."/>
            <person name="Golyshina O.V."/>
            <person name="Manteca A."/>
            <person name="Ramos J.L."/>
            <person name="Gallego J.R."/>
            <person name="Llorente I."/>
            <person name="Martins Dos Santos V.A."/>
            <person name="Jensen O.N."/>
            <person name="Pelaez A.I."/>
            <person name="Sanchez J."/>
            <person name="Ferrer M."/>
        </authorList>
    </citation>
    <scope>NUCLEOTIDE SEQUENCE</scope>
</reference>
<dbReference type="GO" id="GO:0005829">
    <property type="term" value="C:cytosol"/>
    <property type="evidence" value="ECO:0007669"/>
    <property type="project" value="TreeGrafter"/>
</dbReference>
<evidence type="ECO:0000256" key="7">
    <source>
        <dbReference type="ARBA" id="ARBA00029936"/>
    </source>
</evidence>
<keyword evidence="5" id="KW-0648">Protein biosynthesis</keyword>
<dbReference type="GO" id="GO:0005524">
    <property type="term" value="F:ATP binding"/>
    <property type="evidence" value="ECO:0007669"/>
    <property type="project" value="UniProtKB-KW"/>
</dbReference>
<keyword evidence="6 9" id="KW-0030">Aminoacyl-tRNA synthetase</keyword>
<dbReference type="InterPro" id="IPR001412">
    <property type="entry name" value="aa-tRNA-synth_I_CS"/>
</dbReference>
<feature type="domain" description="Aminoacyl-tRNA synthetase class Ia" evidence="8">
    <location>
        <begin position="22"/>
        <end position="197"/>
    </location>
</feature>
<dbReference type="GO" id="GO:0006438">
    <property type="term" value="P:valyl-tRNA aminoacylation"/>
    <property type="evidence" value="ECO:0007669"/>
    <property type="project" value="InterPro"/>
</dbReference>
<evidence type="ECO:0000259" key="8">
    <source>
        <dbReference type="Pfam" id="PF00133"/>
    </source>
</evidence>
<dbReference type="SUPFAM" id="SSF52374">
    <property type="entry name" value="Nucleotidylyl transferase"/>
    <property type="match status" value="1"/>
</dbReference>
<evidence type="ECO:0000313" key="9">
    <source>
        <dbReference type="EMBL" id="EQD72907.1"/>
    </source>
</evidence>
<dbReference type="InterPro" id="IPR002303">
    <property type="entry name" value="Valyl-tRNA_ligase"/>
</dbReference>